<keyword evidence="3" id="KW-1185">Reference proteome</keyword>
<dbReference type="EMBL" id="VFQE01000001">
    <property type="protein sequence ID" value="TQN44108.1"/>
    <property type="molecule type" value="Genomic_DNA"/>
</dbReference>
<dbReference type="InterPro" id="IPR002761">
    <property type="entry name" value="Diphthami_syn_dom"/>
</dbReference>
<dbReference type="Proteomes" id="UP000319865">
    <property type="component" value="Unassembled WGS sequence"/>
</dbReference>
<evidence type="ECO:0000259" key="1">
    <source>
        <dbReference type="Pfam" id="PF01902"/>
    </source>
</evidence>
<name>A0A543PJ64_9ACTN</name>
<reference evidence="2 3" key="1">
    <citation type="submission" date="2019-06" db="EMBL/GenBank/DDBJ databases">
        <title>Sequencing the genomes of 1000 actinobacteria strains.</title>
        <authorList>
            <person name="Klenk H.-P."/>
        </authorList>
    </citation>
    <scope>NUCLEOTIDE SEQUENCE [LARGE SCALE GENOMIC DNA]</scope>
    <source>
        <strain evidence="2 3">DSM 46837</strain>
    </source>
</reference>
<protein>
    <submittedName>
        <fullName evidence="2">Uncharacterized protein (TIGR00290 family)</fullName>
    </submittedName>
</protein>
<accession>A0A543PJ64</accession>
<dbReference type="CDD" id="cd01994">
    <property type="entry name" value="AANH_PF0828-like"/>
    <property type="match status" value="1"/>
</dbReference>
<dbReference type="Pfam" id="PF01902">
    <property type="entry name" value="Diphthami_syn_2"/>
    <property type="match status" value="1"/>
</dbReference>
<dbReference type="Gene3D" id="3.40.50.620">
    <property type="entry name" value="HUPs"/>
    <property type="match status" value="1"/>
</dbReference>
<proteinExistence type="predicted"/>
<evidence type="ECO:0000313" key="3">
    <source>
        <dbReference type="Proteomes" id="UP000319865"/>
    </source>
</evidence>
<dbReference type="SUPFAM" id="SSF52402">
    <property type="entry name" value="Adenine nucleotide alpha hydrolases-like"/>
    <property type="match status" value="1"/>
</dbReference>
<comment type="caution">
    <text evidence="2">The sequence shown here is derived from an EMBL/GenBank/DDBJ whole genome shotgun (WGS) entry which is preliminary data.</text>
</comment>
<dbReference type="AlphaFoldDB" id="A0A543PJ64"/>
<dbReference type="InterPro" id="IPR014729">
    <property type="entry name" value="Rossmann-like_a/b/a_fold"/>
</dbReference>
<sequence>MDRRTAALHWSGGKDSALALTVLLAQADVHVERLVTTVHPRRDESTVHGIPVELLEAQARSIGIPLQTVPMRGAGLDGYVDVMNAAAVQMRREGIDAFAFGDLTSSDVRHHKEEQFGPLGIEVLEPLWGLSSRACVEKFLTSGMRAVTVVVNADVLDVGHVGVPLDRHFIDHLPEDMDPSGELGEYHTFVFDGPLFRCPIPFRPSGPRLLEREIETTEGPRCYKYWLATPQPHQG</sequence>
<dbReference type="Gene3D" id="3.90.1490.10">
    <property type="entry name" value="putative n-type atp pyrophosphatase, domain 2"/>
    <property type="match status" value="1"/>
</dbReference>
<feature type="domain" description="Diphthamide synthase" evidence="1">
    <location>
        <begin position="5"/>
        <end position="198"/>
    </location>
</feature>
<organism evidence="2 3">
    <name type="scientific">Blastococcus colisei</name>
    <dbReference type="NCBI Taxonomy" id="1564162"/>
    <lineage>
        <taxon>Bacteria</taxon>
        <taxon>Bacillati</taxon>
        <taxon>Actinomycetota</taxon>
        <taxon>Actinomycetes</taxon>
        <taxon>Geodermatophilales</taxon>
        <taxon>Geodermatophilaceae</taxon>
        <taxon>Blastococcus</taxon>
    </lineage>
</organism>
<gene>
    <name evidence="2" type="ORF">FHU33_3594</name>
</gene>
<evidence type="ECO:0000313" key="2">
    <source>
        <dbReference type="EMBL" id="TQN44108.1"/>
    </source>
</evidence>